<keyword evidence="2" id="KW-1185">Reference proteome</keyword>
<evidence type="ECO:0000313" key="1">
    <source>
        <dbReference type="EMBL" id="MCF6136369.1"/>
    </source>
</evidence>
<dbReference type="Proteomes" id="UP001649381">
    <property type="component" value="Unassembled WGS sequence"/>
</dbReference>
<dbReference type="RefSeq" id="WP_236330944.1">
    <property type="nucleotide sequence ID" value="NZ_JAKIJS010000001.1"/>
</dbReference>
<organism evidence="1 2">
    <name type="scientific">Pseudalkalibacillus berkeleyi</name>
    <dbReference type="NCBI Taxonomy" id="1069813"/>
    <lineage>
        <taxon>Bacteria</taxon>
        <taxon>Bacillati</taxon>
        <taxon>Bacillota</taxon>
        <taxon>Bacilli</taxon>
        <taxon>Bacillales</taxon>
        <taxon>Fictibacillaceae</taxon>
        <taxon>Pseudalkalibacillus</taxon>
    </lineage>
</organism>
<name>A0ABS9GU53_9BACL</name>
<comment type="caution">
    <text evidence="1">The sequence shown here is derived from an EMBL/GenBank/DDBJ whole genome shotgun (WGS) entry which is preliminary data.</text>
</comment>
<dbReference type="EMBL" id="JAKIJS010000001">
    <property type="protein sequence ID" value="MCF6136369.1"/>
    <property type="molecule type" value="Genomic_DNA"/>
</dbReference>
<sequence length="81" mass="9296">MDNIHSERRVMDLSLTAKITIDFLVEGSKEYYVELLDIPEEVSAGELQVLVEKRVGKVKEMKCAEILNSSIKIDHINQVRH</sequence>
<reference evidence="1 2" key="1">
    <citation type="submission" date="2022-01" db="EMBL/GenBank/DDBJ databases">
        <title>Alkalihalobacillus sp. EGI L200015, a novel bacterium isolated from a salt lake sediment.</title>
        <authorList>
            <person name="Gao L."/>
            <person name="Fang B.-Z."/>
            <person name="Li W.-J."/>
        </authorList>
    </citation>
    <scope>NUCLEOTIDE SEQUENCE [LARGE SCALE GENOMIC DNA]</scope>
    <source>
        <strain evidence="1 2">KCTC 12718</strain>
    </source>
</reference>
<evidence type="ECO:0008006" key="3">
    <source>
        <dbReference type="Google" id="ProtNLM"/>
    </source>
</evidence>
<gene>
    <name evidence="1" type="ORF">L2716_01420</name>
</gene>
<accession>A0ABS9GU53</accession>
<proteinExistence type="predicted"/>
<evidence type="ECO:0000313" key="2">
    <source>
        <dbReference type="Proteomes" id="UP001649381"/>
    </source>
</evidence>
<protein>
    <recommendedName>
        <fullName evidence="3">DUF3906 family protein</fullName>
    </recommendedName>
</protein>